<organism evidence="4 5">
    <name type="scientific">Blyttiomyces helicus</name>
    <dbReference type="NCBI Taxonomy" id="388810"/>
    <lineage>
        <taxon>Eukaryota</taxon>
        <taxon>Fungi</taxon>
        <taxon>Fungi incertae sedis</taxon>
        <taxon>Chytridiomycota</taxon>
        <taxon>Chytridiomycota incertae sedis</taxon>
        <taxon>Chytridiomycetes</taxon>
        <taxon>Chytridiomycetes incertae sedis</taxon>
        <taxon>Blyttiomyces</taxon>
    </lineage>
</organism>
<dbReference type="GO" id="GO:0035091">
    <property type="term" value="F:phosphatidylinositol binding"/>
    <property type="evidence" value="ECO:0007669"/>
    <property type="project" value="InterPro"/>
</dbReference>
<dbReference type="Gene3D" id="3.30.1520.10">
    <property type="entry name" value="Phox-like domain"/>
    <property type="match status" value="1"/>
</dbReference>
<keyword evidence="1" id="KW-0677">Repeat</keyword>
<dbReference type="EMBL" id="KZ995710">
    <property type="protein sequence ID" value="RKO90129.1"/>
    <property type="molecule type" value="Genomic_DNA"/>
</dbReference>
<proteinExistence type="predicted"/>
<dbReference type="OrthoDB" id="548867at2759"/>
<sequence length="230" mass="24000">MWVFAGLIEKFPKEAGISKDMQRILPFLPGPKVFITDATTTKRRAAINAYCQDLASLPHIFSSASVADFFRESREDRMTNARLVAQGEMDANASGAADGSALGAARRRRSEADSAGGVAGPSRENLLGSTTVSEDELRSGRTTPGAGSAPNLFSPDAGGGAPKSGIKVKIHTVGCEDTLIILVGLTVGIHALRAKVAAKLPMDGKELYIKVRAEVGDSGTGDGYVAALVL</sequence>
<dbReference type="InterPro" id="IPR001683">
    <property type="entry name" value="PX_dom"/>
</dbReference>
<dbReference type="InterPro" id="IPR051228">
    <property type="entry name" value="NADPH_Oxidase/PX-Domain"/>
</dbReference>
<dbReference type="AlphaFoldDB" id="A0A4P9WBW9"/>
<feature type="region of interest" description="Disordered" evidence="2">
    <location>
        <begin position="93"/>
        <end position="158"/>
    </location>
</feature>
<evidence type="ECO:0000313" key="5">
    <source>
        <dbReference type="Proteomes" id="UP000269721"/>
    </source>
</evidence>
<protein>
    <recommendedName>
        <fullName evidence="3">PX domain-containing protein</fullName>
    </recommendedName>
</protein>
<dbReference type="PANTHER" id="PTHR15706:SF2">
    <property type="entry name" value="SH3 AND PX DOMAIN-CONTAINING PROTEIN 2A"/>
    <property type="match status" value="1"/>
</dbReference>
<evidence type="ECO:0000259" key="3">
    <source>
        <dbReference type="PROSITE" id="PS50195"/>
    </source>
</evidence>
<feature type="domain" description="PX" evidence="3">
    <location>
        <begin position="1"/>
        <end position="77"/>
    </location>
</feature>
<evidence type="ECO:0000256" key="1">
    <source>
        <dbReference type="ARBA" id="ARBA00022737"/>
    </source>
</evidence>
<evidence type="ECO:0000256" key="2">
    <source>
        <dbReference type="SAM" id="MobiDB-lite"/>
    </source>
</evidence>
<name>A0A4P9WBW9_9FUNG</name>
<keyword evidence="5" id="KW-1185">Reference proteome</keyword>
<accession>A0A4P9WBW9</accession>
<dbReference type="Proteomes" id="UP000269721">
    <property type="component" value="Unassembled WGS sequence"/>
</dbReference>
<dbReference type="PANTHER" id="PTHR15706">
    <property type="entry name" value="SH3 MULTIPLE DOMAIN"/>
    <property type="match status" value="1"/>
</dbReference>
<gene>
    <name evidence="4" type="ORF">BDK51DRAFT_28532</name>
</gene>
<feature type="compositionally biased region" description="Low complexity" evidence="2">
    <location>
        <begin position="93"/>
        <end position="104"/>
    </location>
</feature>
<reference evidence="5" key="1">
    <citation type="journal article" date="2018" name="Nat. Microbiol.">
        <title>Leveraging single-cell genomics to expand the fungal tree of life.</title>
        <authorList>
            <person name="Ahrendt S.R."/>
            <person name="Quandt C.A."/>
            <person name="Ciobanu D."/>
            <person name="Clum A."/>
            <person name="Salamov A."/>
            <person name="Andreopoulos B."/>
            <person name="Cheng J.F."/>
            <person name="Woyke T."/>
            <person name="Pelin A."/>
            <person name="Henrissat B."/>
            <person name="Reynolds N.K."/>
            <person name="Benny G.L."/>
            <person name="Smith M.E."/>
            <person name="James T.Y."/>
            <person name="Grigoriev I.V."/>
        </authorList>
    </citation>
    <scope>NUCLEOTIDE SEQUENCE [LARGE SCALE GENOMIC DNA]</scope>
</reference>
<dbReference type="InterPro" id="IPR036871">
    <property type="entry name" value="PX_dom_sf"/>
</dbReference>
<dbReference type="PROSITE" id="PS50195">
    <property type="entry name" value="PX"/>
    <property type="match status" value="1"/>
</dbReference>
<dbReference type="Pfam" id="PF00787">
    <property type="entry name" value="PX"/>
    <property type="match status" value="1"/>
</dbReference>
<evidence type="ECO:0000313" key="4">
    <source>
        <dbReference type="EMBL" id="RKO90129.1"/>
    </source>
</evidence>
<dbReference type="SUPFAM" id="SSF64268">
    <property type="entry name" value="PX domain"/>
    <property type="match status" value="1"/>
</dbReference>